<dbReference type="AlphaFoldDB" id="A0A1H8PTY3"/>
<dbReference type="Pfam" id="PF13420">
    <property type="entry name" value="Acetyltransf_4"/>
    <property type="match status" value="1"/>
</dbReference>
<dbReference type="Proteomes" id="UP000198960">
    <property type="component" value="Unassembled WGS sequence"/>
</dbReference>
<dbReference type="EMBL" id="FOEE01000001">
    <property type="protein sequence ID" value="SEO45420.1"/>
    <property type="molecule type" value="Genomic_DNA"/>
</dbReference>
<proteinExistence type="predicted"/>
<dbReference type="RefSeq" id="WP_211435419.1">
    <property type="nucleotide sequence ID" value="NZ_FOEE01000001.1"/>
</dbReference>
<keyword evidence="3" id="KW-1185">Reference proteome</keyword>
<accession>A0A1H8PTY3</accession>
<dbReference type="InterPro" id="IPR000182">
    <property type="entry name" value="GNAT_dom"/>
</dbReference>
<sequence length="177" mass="18718">MTGARLQIRDATAADALRCAEIYAPYVTGSAVSFEAQPPGAEEMAARIAAAQAAHAWLVAEDAGAVVGYAYAGTWMTRAAYRWSCTVSVYLEPGRRRTGAGRALYGALFARLADRGYRTALAGVTLPNPASEGLHGALGFAPVGVFRAVGFKDGDWRDVAWFQRPLTGDDGPPAPLR</sequence>
<dbReference type="GO" id="GO:0016747">
    <property type="term" value="F:acyltransferase activity, transferring groups other than amino-acyl groups"/>
    <property type="evidence" value="ECO:0007669"/>
    <property type="project" value="InterPro"/>
</dbReference>
<dbReference type="InterPro" id="IPR016181">
    <property type="entry name" value="Acyl_CoA_acyltransferase"/>
</dbReference>
<protein>
    <submittedName>
        <fullName evidence="2">Phosphinothricin acetyltransferase</fullName>
    </submittedName>
</protein>
<keyword evidence="2" id="KW-0808">Transferase</keyword>
<organism evidence="2 3">
    <name type="scientific">Trujillonella endophytica</name>
    <dbReference type="NCBI Taxonomy" id="673521"/>
    <lineage>
        <taxon>Bacteria</taxon>
        <taxon>Bacillati</taxon>
        <taxon>Actinomycetota</taxon>
        <taxon>Actinomycetes</taxon>
        <taxon>Geodermatophilales</taxon>
        <taxon>Geodermatophilaceae</taxon>
        <taxon>Trujillonella</taxon>
    </lineage>
</organism>
<evidence type="ECO:0000313" key="2">
    <source>
        <dbReference type="EMBL" id="SEO45420.1"/>
    </source>
</evidence>
<dbReference type="SUPFAM" id="SSF55729">
    <property type="entry name" value="Acyl-CoA N-acyltransferases (Nat)"/>
    <property type="match status" value="1"/>
</dbReference>
<gene>
    <name evidence="2" type="ORF">SAMN05660991_00381</name>
</gene>
<dbReference type="STRING" id="673521.SAMN05660991_00381"/>
<dbReference type="Gene3D" id="3.40.630.30">
    <property type="match status" value="1"/>
</dbReference>
<name>A0A1H8PTY3_9ACTN</name>
<dbReference type="PANTHER" id="PTHR43072:SF8">
    <property type="entry name" value="ACYLTRANSFERASE FABY-RELATED"/>
    <property type="match status" value="1"/>
</dbReference>
<evidence type="ECO:0000259" key="1">
    <source>
        <dbReference type="PROSITE" id="PS51186"/>
    </source>
</evidence>
<feature type="domain" description="N-acetyltransferase" evidence="1">
    <location>
        <begin position="6"/>
        <end position="167"/>
    </location>
</feature>
<dbReference type="PANTHER" id="PTHR43072">
    <property type="entry name" value="N-ACETYLTRANSFERASE"/>
    <property type="match status" value="1"/>
</dbReference>
<dbReference type="PROSITE" id="PS51186">
    <property type="entry name" value="GNAT"/>
    <property type="match status" value="1"/>
</dbReference>
<evidence type="ECO:0000313" key="3">
    <source>
        <dbReference type="Proteomes" id="UP000198960"/>
    </source>
</evidence>
<dbReference type="CDD" id="cd04301">
    <property type="entry name" value="NAT_SF"/>
    <property type="match status" value="1"/>
</dbReference>
<reference evidence="3" key="1">
    <citation type="submission" date="2016-10" db="EMBL/GenBank/DDBJ databases">
        <authorList>
            <person name="Varghese N."/>
            <person name="Submissions S."/>
        </authorList>
    </citation>
    <scope>NUCLEOTIDE SEQUENCE [LARGE SCALE GENOMIC DNA]</scope>
    <source>
        <strain evidence="3">DSM 45413</strain>
    </source>
</reference>